<sequence>MARRSLRPQLNQIRTWVQQGRTDAWIAHQLEVTVQQIAAFKRDNDLAPAEPAPETEGADILEDEFDLRAQDDARIAEELEAAEAERLKREAEEAERAAEEAKRKAEAGEEDDEDDKPARRRGRRGGRGRRRGASTGPYEGTFDHGDEGYGLWLDPSVQDNAVYAEHWAGHRAIEVTVEEDQIVIRRVGGDTEE</sequence>
<comment type="caution">
    <text evidence="2">The sequence shown here is derived from an EMBL/GenBank/DDBJ whole genome shotgun (WGS) entry which is preliminary data.</text>
</comment>
<dbReference type="EMBL" id="PYYB01000001">
    <property type="protein sequence ID" value="PTL60210.1"/>
    <property type="molecule type" value="Genomic_DNA"/>
</dbReference>
<evidence type="ECO:0000313" key="3">
    <source>
        <dbReference type="Proteomes" id="UP000240739"/>
    </source>
</evidence>
<accession>A0A2T4ULV0</accession>
<reference evidence="2 3" key="1">
    <citation type="submission" date="2018-03" db="EMBL/GenBank/DDBJ databases">
        <title>Aquarubrobacter algicola gen. nov., sp. nov., a novel actinobacterium isolated from shallow eutrophic lake during the end of cyanobacterial harmful algal blooms.</title>
        <authorList>
            <person name="Chun S.J."/>
        </authorList>
    </citation>
    <scope>NUCLEOTIDE SEQUENCE [LARGE SCALE GENOMIC DNA]</scope>
    <source>
        <strain evidence="2 3">Seoho-28</strain>
    </source>
</reference>
<gene>
    <name evidence="2" type="ORF">C7Y72_11465</name>
</gene>
<feature type="compositionally biased region" description="Basic residues" evidence="1">
    <location>
        <begin position="118"/>
        <end position="132"/>
    </location>
</feature>
<keyword evidence="3" id="KW-1185">Reference proteome</keyword>
<evidence type="ECO:0000313" key="2">
    <source>
        <dbReference type="EMBL" id="PTL60210.1"/>
    </source>
</evidence>
<name>A0A2T4ULV0_9ACTN</name>
<evidence type="ECO:0000256" key="1">
    <source>
        <dbReference type="SAM" id="MobiDB-lite"/>
    </source>
</evidence>
<dbReference type="Proteomes" id="UP000240739">
    <property type="component" value="Unassembled WGS sequence"/>
</dbReference>
<organism evidence="2 3">
    <name type="scientific">Paraconexibacter algicola</name>
    <dbReference type="NCBI Taxonomy" id="2133960"/>
    <lineage>
        <taxon>Bacteria</taxon>
        <taxon>Bacillati</taxon>
        <taxon>Actinomycetota</taxon>
        <taxon>Thermoleophilia</taxon>
        <taxon>Solirubrobacterales</taxon>
        <taxon>Paraconexibacteraceae</taxon>
        <taxon>Paraconexibacter</taxon>
    </lineage>
</organism>
<proteinExistence type="predicted"/>
<dbReference type="AlphaFoldDB" id="A0A2T4ULV0"/>
<feature type="compositionally biased region" description="Basic and acidic residues" evidence="1">
    <location>
        <begin position="69"/>
        <end position="107"/>
    </location>
</feature>
<dbReference type="OrthoDB" id="5243230at2"/>
<feature type="region of interest" description="Disordered" evidence="1">
    <location>
        <begin position="69"/>
        <end position="144"/>
    </location>
</feature>
<protein>
    <submittedName>
        <fullName evidence="2">Uncharacterized protein</fullName>
    </submittedName>
</protein>
<dbReference type="RefSeq" id="WP_107568855.1">
    <property type="nucleotide sequence ID" value="NZ_PYYB01000001.1"/>
</dbReference>